<dbReference type="AlphaFoldDB" id="A0A840SPB4"/>
<dbReference type="Pfam" id="PF00753">
    <property type="entry name" value="Lactamase_B"/>
    <property type="match status" value="1"/>
</dbReference>
<keyword evidence="7" id="KW-1185">Reference proteome</keyword>
<gene>
    <name evidence="6" type="ORF">HNP73_002361</name>
</gene>
<dbReference type="SUPFAM" id="SSF56281">
    <property type="entry name" value="Metallo-hydrolase/oxidoreductase"/>
    <property type="match status" value="1"/>
</dbReference>
<evidence type="ECO:0000256" key="1">
    <source>
        <dbReference type="ARBA" id="ARBA00007749"/>
    </source>
</evidence>
<keyword evidence="2" id="KW-0479">Metal-binding</keyword>
<sequence length="274" mass="29141">MRQLASGAGFARYALGDVTVIALHDGYVDLPAGRLRKPDGQPFGPDLPEEVCLVNGRLRLSVNAFLIVNQGRHILIDTGASDAWEPTMGGLLASLDAAGVVREAIATVALTHTHEDHVHGLVAPGGADAFPRLERLLVPDAELARFDACERLARFRARREPFADGADIGPGVRAVAARGHEVGHSAFEVESAGETLLVWGDIVHVPAVQFARPDLSWELDADQAEARAIRLVMLRRASRPGCHVAGAHLEFPGIGVVRDAGGRFVYTPLGEGAA</sequence>
<dbReference type="InterPro" id="IPR051013">
    <property type="entry name" value="MBL_superfamily_lactonases"/>
</dbReference>
<evidence type="ECO:0000256" key="3">
    <source>
        <dbReference type="ARBA" id="ARBA00022801"/>
    </source>
</evidence>
<name>A0A840SPB4_9RHOB</name>
<dbReference type="GO" id="GO:0046872">
    <property type="term" value="F:metal ion binding"/>
    <property type="evidence" value="ECO:0007669"/>
    <property type="project" value="UniProtKB-KW"/>
</dbReference>
<dbReference type="InterPro" id="IPR036866">
    <property type="entry name" value="RibonucZ/Hydroxyglut_hydro"/>
</dbReference>
<reference evidence="6 7" key="1">
    <citation type="submission" date="2020-08" db="EMBL/GenBank/DDBJ databases">
        <title>Genomic Encyclopedia of Type Strains, Phase IV (KMG-IV): sequencing the most valuable type-strain genomes for metagenomic binning, comparative biology and taxonomic classification.</title>
        <authorList>
            <person name="Goeker M."/>
        </authorList>
    </citation>
    <scope>NUCLEOTIDE SEQUENCE [LARGE SCALE GENOMIC DNA]</scope>
    <source>
        <strain evidence="6 7">DSM 101730</strain>
    </source>
</reference>
<dbReference type="InterPro" id="IPR001279">
    <property type="entry name" value="Metallo-B-lactamas"/>
</dbReference>
<protein>
    <submittedName>
        <fullName evidence="6">Glyoxylase-like metal-dependent hydrolase (Beta-lactamase superfamily II)</fullName>
    </submittedName>
</protein>
<evidence type="ECO:0000259" key="5">
    <source>
        <dbReference type="SMART" id="SM00849"/>
    </source>
</evidence>
<proteinExistence type="inferred from homology"/>
<evidence type="ECO:0000256" key="2">
    <source>
        <dbReference type="ARBA" id="ARBA00022723"/>
    </source>
</evidence>
<dbReference type="SMART" id="SM00849">
    <property type="entry name" value="Lactamase_B"/>
    <property type="match status" value="1"/>
</dbReference>
<accession>A0A840SPB4</accession>
<evidence type="ECO:0000313" key="7">
    <source>
        <dbReference type="Proteomes" id="UP000549457"/>
    </source>
</evidence>
<feature type="domain" description="Metallo-beta-lactamase" evidence="5">
    <location>
        <begin position="61"/>
        <end position="248"/>
    </location>
</feature>
<dbReference type="EMBL" id="JACHFM010000002">
    <property type="protein sequence ID" value="MBB5222425.1"/>
    <property type="molecule type" value="Genomic_DNA"/>
</dbReference>
<dbReference type="CDD" id="cd07720">
    <property type="entry name" value="OPHC2-like_MBL-fold"/>
    <property type="match status" value="1"/>
</dbReference>
<dbReference type="Proteomes" id="UP000549457">
    <property type="component" value="Unassembled WGS sequence"/>
</dbReference>
<organism evidence="6 7">
    <name type="scientific">Amaricoccus macauensis</name>
    <dbReference type="NCBI Taxonomy" id="57001"/>
    <lineage>
        <taxon>Bacteria</taxon>
        <taxon>Pseudomonadati</taxon>
        <taxon>Pseudomonadota</taxon>
        <taxon>Alphaproteobacteria</taxon>
        <taxon>Rhodobacterales</taxon>
        <taxon>Paracoccaceae</taxon>
        <taxon>Amaricoccus</taxon>
    </lineage>
</organism>
<keyword evidence="3 6" id="KW-0378">Hydrolase</keyword>
<keyword evidence="4" id="KW-0862">Zinc</keyword>
<dbReference type="GO" id="GO:0016787">
    <property type="term" value="F:hydrolase activity"/>
    <property type="evidence" value="ECO:0007669"/>
    <property type="project" value="UniProtKB-KW"/>
</dbReference>
<evidence type="ECO:0000256" key="4">
    <source>
        <dbReference type="ARBA" id="ARBA00022833"/>
    </source>
</evidence>
<dbReference type="Gene3D" id="3.60.15.10">
    <property type="entry name" value="Ribonuclease Z/Hydroxyacylglutathione hydrolase-like"/>
    <property type="match status" value="1"/>
</dbReference>
<dbReference type="RefSeq" id="WP_184149234.1">
    <property type="nucleotide sequence ID" value="NZ_JACHFM010000002.1"/>
</dbReference>
<comment type="similarity">
    <text evidence="1">Belongs to the metallo-beta-lactamase superfamily.</text>
</comment>
<dbReference type="PANTHER" id="PTHR42978">
    <property type="entry name" value="QUORUM-QUENCHING LACTONASE YTNP-RELATED-RELATED"/>
    <property type="match status" value="1"/>
</dbReference>
<dbReference type="PANTHER" id="PTHR42978:SF6">
    <property type="entry name" value="QUORUM-QUENCHING LACTONASE YTNP-RELATED"/>
    <property type="match status" value="1"/>
</dbReference>
<comment type="caution">
    <text evidence="6">The sequence shown here is derived from an EMBL/GenBank/DDBJ whole genome shotgun (WGS) entry which is preliminary data.</text>
</comment>
<evidence type="ECO:0000313" key="6">
    <source>
        <dbReference type="EMBL" id="MBB5222425.1"/>
    </source>
</evidence>